<evidence type="ECO:0000256" key="7">
    <source>
        <dbReference type="ARBA" id="ARBA00022827"/>
    </source>
</evidence>
<dbReference type="AlphaFoldDB" id="A0A174HW72"/>
<dbReference type="GO" id="GO:0005829">
    <property type="term" value="C:cytosol"/>
    <property type="evidence" value="ECO:0007669"/>
    <property type="project" value="TreeGrafter"/>
</dbReference>
<evidence type="ECO:0000313" key="12">
    <source>
        <dbReference type="EMBL" id="CUO77095.1"/>
    </source>
</evidence>
<keyword evidence="4 11" id="KW-0028">Amino-acid biosynthesis</keyword>
<dbReference type="GO" id="GO:0009073">
    <property type="term" value="P:aromatic amino acid family biosynthetic process"/>
    <property type="evidence" value="ECO:0007669"/>
    <property type="project" value="UniProtKB-KW"/>
</dbReference>
<evidence type="ECO:0000256" key="5">
    <source>
        <dbReference type="ARBA" id="ARBA00022630"/>
    </source>
</evidence>
<evidence type="ECO:0000256" key="8">
    <source>
        <dbReference type="ARBA" id="ARBA00022857"/>
    </source>
</evidence>
<keyword evidence="8 11" id="KW-0521">NADP</keyword>
<dbReference type="EMBL" id="CZAQ01000001">
    <property type="protein sequence ID" value="CUO77095.1"/>
    <property type="molecule type" value="Genomic_DNA"/>
</dbReference>
<dbReference type="CDD" id="cd07304">
    <property type="entry name" value="Chorismate_synthase"/>
    <property type="match status" value="1"/>
</dbReference>
<dbReference type="PROSITE" id="PS00789">
    <property type="entry name" value="CHORISMATE_SYNTHASE_3"/>
    <property type="match status" value="1"/>
</dbReference>
<evidence type="ECO:0000256" key="1">
    <source>
        <dbReference type="ARBA" id="ARBA00005044"/>
    </source>
</evidence>
<dbReference type="PANTHER" id="PTHR21085">
    <property type="entry name" value="CHORISMATE SYNTHASE"/>
    <property type="match status" value="1"/>
</dbReference>
<comment type="cofactor">
    <cofactor evidence="11">
        <name>FMNH2</name>
        <dbReference type="ChEBI" id="CHEBI:57618"/>
    </cofactor>
    <text evidence="11">Reduced FMN (FMNH(2)).</text>
</comment>
<evidence type="ECO:0000256" key="2">
    <source>
        <dbReference type="ARBA" id="ARBA00008014"/>
    </source>
</evidence>
<comment type="pathway">
    <text evidence="1 11">Metabolic intermediate biosynthesis; chorismate biosynthesis; chorismate from D-erythrose 4-phosphate and phosphoenolpyruvate: step 7/7.</text>
</comment>
<dbReference type="PIRSF" id="PIRSF001456">
    <property type="entry name" value="Chorismate_synth"/>
    <property type="match status" value="1"/>
</dbReference>
<dbReference type="InterPro" id="IPR020541">
    <property type="entry name" value="Chorismate_synthase_CS"/>
</dbReference>
<accession>A0A174HW72</accession>
<gene>
    <name evidence="11 12" type="primary">aroC</name>
    <name evidence="12" type="ORF">ERS852514_00011</name>
</gene>
<comment type="similarity">
    <text evidence="2 11">Belongs to the chorismate synthase family.</text>
</comment>
<keyword evidence="5 11" id="KW-0285">Flavoprotein</keyword>
<dbReference type="GO" id="GO:0008652">
    <property type="term" value="P:amino acid biosynthetic process"/>
    <property type="evidence" value="ECO:0007669"/>
    <property type="project" value="UniProtKB-KW"/>
</dbReference>
<dbReference type="SUPFAM" id="SSF103263">
    <property type="entry name" value="Chorismate synthase, AroC"/>
    <property type="match status" value="1"/>
</dbReference>
<evidence type="ECO:0000256" key="10">
    <source>
        <dbReference type="ARBA" id="ARBA00023239"/>
    </source>
</evidence>
<dbReference type="GO" id="GO:0010181">
    <property type="term" value="F:FMN binding"/>
    <property type="evidence" value="ECO:0007669"/>
    <property type="project" value="TreeGrafter"/>
</dbReference>
<keyword evidence="6 11" id="KW-0288">FMN</keyword>
<sequence>MSSTFGNVLHVSIFGQSHSPAIGCSLDGVPAGIAVDLEQLQSFLDRRAPGRDETATKRREADAAHIIAGIIDGHTTGAPIAAIIENTNTRSKDYSELRRKPRPGHADFPARVKYHNMHDVAGGGHFSGRLTAPLCIAGGIALQALEARGIKVMAHVAQIGGISDLPMDDMVYREADRKAILSNDLPCIDAAAAGRMCEEILAARDELDSIGGIVECGIYGLPAGIGDPMFDGIENRIAQIAFGIPAVKGVEFGMGFAVAAMRGSENNDPYRIDAETGEIEIESNNAGGILGGISTGAPVMWRMAVKPTPSIGREQQTVDMDAMENAELSVHGRHDPCIVPRAVPVAEAAAALAIWDALLEDAAQR</sequence>
<comment type="function">
    <text evidence="11">Catalyzes the anti-1,4-elimination of the C-3 phosphate and the C-6 proR hydrogen from 5-enolpyruvylshikimate-3-phosphate (EPSP) to yield chorismate, which is the branch point compound that serves as the starting substrate for the three terminal pathways of aromatic amino acid biosynthesis. This reaction introduces a second double bond into the aromatic ring system.</text>
</comment>
<dbReference type="InterPro" id="IPR000453">
    <property type="entry name" value="Chorismate_synth"/>
</dbReference>
<name>A0A174HW72_9ACTN</name>
<dbReference type="EC" id="4.2.3.5" evidence="3 11"/>
<evidence type="ECO:0000256" key="11">
    <source>
        <dbReference type="HAMAP-Rule" id="MF_00300"/>
    </source>
</evidence>
<evidence type="ECO:0000256" key="6">
    <source>
        <dbReference type="ARBA" id="ARBA00022643"/>
    </source>
</evidence>
<comment type="subunit">
    <text evidence="11">Homotetramer.</text>
</comment>
<feature type="binding site" evidence="11">
    <location>
        <begin position="125"/>
        <end position="127"/>
    </location>
    <ligand>
        <name>FMN</name>
        <dbReference type="ChEBI" id="CHEBI:58210"/>
    </ligand>
</feature>
<feature type="binding site" evidence="11">
    <location>
        <begin position="306"/>
        <end position="310"/>
    </location>
    <ligand>
        <name>FMN</name>
        <dbReference type="ChEBI" id="CHEBI:58210"/>
    </ligand>
</feature>
<dbReference type="Pfam" id="PF01264">
    <property type="entry name" value="Chorismate_synt"/>
    <property type="match status" value="1"/>
</dbReference>
<dbReference type="NCBIfam" id="NF003793">
    <property type="entry name" value="PRK05382.1"/>
    <property type="match status" value="1"/>
</dbReference>
<evidence type="ECO:0000256" key="9">
    <source>
        <dbReference type="ARBA" id="ARBA00023141"/>
    </source>
</evidence>
<dbReference type="UniPathway" id="UPA00053">
    <property type="reaction ID" value="UER00090"/>
</dbReference>
<keyword evidence="10 11" id="KW-0456">Lyase</keyword>
<dbReference type="HAMAP" id="MF_00300">
    <property type="entry name" value="Chorismate_synth"/>
    <property type="match status" value="1"/>
</dbReference>
<dbReference type="Gene3D" id="3.60.150.10">
    <property type="entry name" value="Chorismate synthase AroC"/>
    <property type="match status" value="1"/>
</dbReference>
<dbReference type="Proteomes" id="UP000095454">
    <property type="component" value="Unassembled WGS sequence"/>
</dbReference>
<evidence type="ECO:0000313" key="13">
    <source>
        <dbReference type="Proteomes" id="UP000095454"/>
    </source>
</evidence>
<protein>
    <recommendedName>
        <fullName evidence="3 11">Chorismate synthase</fullName>
        <shortName evidence="11">CS</shortName>
        <ecNumber evidence="3 11">4.2.3.5</ecNumber>
    </recommendedName>
    <alternativeName>
        <fullName evidence="11">5-enolpyruvylshikimate-3-phosphate phospholyase</fullName>
    </alternativeName>
</protein>
<reference evidence="12 13" key="1">
    <citation type="submission" date="2015-09" db="EMBL/GenBank/DDBJ databases">
        <authorList>
            <consortium name="Pathogen Informatics"/>
        </authorList>
    </citation>
    <scope>NUCLEOTIDE SEQUENCE [LARGE SCALE GENOMIC DNA]</scope>
    <source>
        <strain evidence="12 13">2789STDY5834902</strain>
    </source>
</reference>
<evidence type="ECO:0000256" key="4">
    <source>
        <dbReference type="ARBA" id="ARBA00022605"/>
    </source>
</evidence>
<evidence type="ECO:0000256" key="3">
    <source>
        <dbReference type="ARBA" id="ARBA00013036"/>
    </source>
</evidence>
<dbReference type="RefSeq" id="WP_055249966.1">
    <property type="nucleotide sequence ID" value="NZ_CABIXX010000001.1"/>
</dbReference>
<dbReference type="GO" id="GO:0004107">
    <property type="term" value="F:chorismate synthase activity"/>
    <property type="evidence" value="ECO:0007669"/>
    <property type="project" value="UniProtKB-UniRule"/>
</dbReference>
<keyword evidence="9 11" id="KW-0057">Aromatic amino acid biosynthesis</keyword>
<comment type="caution">
    <text evidence="11">Lacks conserved residue(s) required for the propagation of feature annotation.</text>
</comment>
<dbReference type="NCBIfam" id="TIGR00033">
    <property type="entry name" value="aroC"/>
    <property type="match status" value="1"/>
</dbReference>
<feature type="binding site" evidence="11">
    <location>
        <position position="333"/>
    </location>
    <ligand>
        <name>FMN</name>
        <dbReference type="ChEBI" id="CHEBI:58210"/>
    </ligand>
</feature>
<organism evidence="12 13">
    <name type="scientific">Collinsella aerofaciens</name>
    <dbReference type="NCBI Taxonomy" id="74426"/>
    <lineage>
        <taxon>Bacteria</taxon>
        <taxon>Bacillati</taxon>
        <taxon>Actinomycetota</taxon>
        <taxon>Coriobacteriia</taxon>
        <taxon>Coriobacteriales</taxon>
        <taxon>Coriobacteriaceae</taxon>
        <taxon>Collinsella</taxon>
    </lineage>
</organism>
<dbReference type="InterPro" id="IPR035904">
    <property type="entry name" value="Chorismate_synth_AroC_sf"/>
</dbReference>
<comment type="catalytic activity">
    <reaction evidence="11">
        <text>5-O-(1-carboxyvinyl)-3-phosphoshikimate = chorismate + phosphate</text>
        <dbReference type="Rhea" id="RHEA:21020"/>
        <dbReference type="ChEBI" id="CHEBI:29748"/>
        <dbReference type="ChEBI" id="CHEBI:43474"/>
        <dbReference type="ChEBI" id="CHEBI:57701"/>
        <dbReference type="EC" id="4.2.3.5"/>
    </reaction>
</comment>
<dbReference type="PANTHER" id="PTHR21085:SF0">
    <property type="entry name" value="CHORISMATE SYNTHASE"/>
    <property type="match status" value="1"/>
</dbReference>
<dbReference type="GO" id="GO:0009423">
    <property type="term" value="P:chorismate biosynthetic process"/>
    <property type="evidence" value="ECO:0007669"/>
    <property type="project" value="UniProtKB-UniRule"/>
</dbReference>
<keyword evidence="7 11" id="KW-0274">FAD</keyword>
<feature type="binding site" evidence="11">
    <location>
        <position position="291"/>
    </location>
    <ligand>
        <name>FMN</name>
        <dbReference type="ChEBI" id="CHEBI:58210"/>
    </ligand>
</feature>
<proteinExistence type="inferred from homology"/>
<feature type="binding site" evidence="11">
    <location>
        <position position="47"/>
    </location>
    <ligand>
        <name>NADP(+)</name>
        <dbReference type="ChEBI" id="CHEBI:58349"/>
    </ligand>
</feature>